<evidence type="ECO:0000313" key="2">
    <source>
        <dbReference type="Proteomes" id="UP000694421"/>
    </source>
</evidence>
<organism evidence="1 2">
    <name type="scientific">Salvator merianae</name>
    <name type="common">Argentine black and white tegu</name>
    <name type="synonym">Tupinambis merianae</name>
    <dbReference type="NCBI Taxonomy" id="96440"/>
    <lineage>
        <taxon>Eukaryota</taxon>
        <taxon>Metazoa</taxon>
        <taxon>Chordata</taxon>
        <taxon>Craniata</taxon>
        <taxon>Vertebrata</taxon>
        <taxon>Euteleostomi</taxon>
        <taxon>Lepidosauria</taxon>
        <taxon>Squamata</taxon>
        <taxon>Bifurcata</taxon>
        <taxon>Unidentata</taxon>
        <taxon>Episquamata</taxon>
        <taxon>Laterata</taxon>
        <taxon>Teiioidea</taxon>
        <taxon>Teiidae</taxon>
        <taxon>Salvator</taxon>
    </lineage>
</organism>
<proteinExistence type="predicted"/>
<sequence>MDGWRRGEVSSWNNFHLSCFSARLKMIRLPEPFLVQSKSGPSRNLTAARGLLHTHLTRFFF</sequence>
<keyword evidence="2" id="KW-1185">Reference proteome</keyword>
<dbReference type="Proteomes" id="UP000694421">
    <property type="component" value="Unplaced"/>
</dbReference>
<evidence type="ECO:0000313" key="1">
    <source>
        <dbReference type="Ensembl" id="ENSSMRP00000014200.1"/>
    </source>
</evidence>
<dbReference type="Ensembl" id="ENSSMRT00000016543.1">
    <property type="protein sequence ID" value="ENSSMRP00000014200.1"/>
    <property type="gene ID" value="ENSSMRG00000011055.1"/>
</dbReference>
<dbReference type="AlphaFoldDB" id="A0A8D0C4W1"/>
<reference evidence="1" key="2">
    <citation type="submission" date="2025-09" db="UniProtKB">
        <authorList>
            <consortium name="Ensembl"/>
        </authorList>
    </citation>
    <scope>IDENTIFICATION</scope>
</reference>
<protein>
    <submittedName>
        <fullName evidence="1">Uncharacterized protein</fullName>
    </submittedName>
</protein>
<reference evidence="1" key="1">
    <citation type="submission" date="2025-08" db="UniProtKB">
        <authorList>
            <consortium name="Ensembl"/>
        </authorList>
    </citation>
    <scope>IDENTIFICATION</scope>
</reference>
<accession>A0A8D0C4W1</accession>
<name>A0A8D0C4W1_SALMN</name>